<dbReference type="Pfam" id="PF09372">
    <property type="entry name" value="PRANC"/>
    <property type="match status" value="1"/>
</dbReference>
<dbReference type="PRINTS" id="PR01415">
    <property type="entry name" value="ANKYRIN"/>
</dbReference>
<feature type="repeat" description="ANK" evidence="3">
    <location>
        <begin position="199"/>
        <end position="232"/>
    </location>
</feature>
<dbReference type="Pfam" id="PF12796">
    <property type="entry name" value="Ank_2"/>
    <property type="match status" value="3"/>
</dbReference>
<protein>
    <submittedName>
        <fullName evidence="5">Ankyrin repeat protein</fullName>
    </submittedName>
</protein>
<evidence type="ECO:0000256" key="1">
    <source>
        <dbReference type="ARBA" id="ARBA00022737"/>
    </source>
</evidence>
<dbReference type="KEGG" id="vg:19738012"/>
<evidence type="ECO:0000256" key="2">
    <source>
        <dbReference type="ARBA" id="ARBA00023043"/>
    </source>
</evidence>
<reference evidence="5 6" key="1">
    <citation type="journal article" date="2014" name="BMC Genomics">
        <title>The complete genome sequences of poxviruses isolated from a penguin and a pigeon in South Africa and comparison to other sequenced avipoxviruses.</title>
        <authorList>
            <person name="Offerman K."/>
            <person name="Carulei O."/>
            <person name="van der Walt A.P."/>
            <person name="Douglass N."/>
            <person name="Williamson A.L."/>
        </authorList>
    </citation>
    <scope>NUCLEOTIDE SEQUENCE [LARGE SCALE GENOMIC DNA]</scope>
    <source>
        <strain evidence="5">PSan92</strain>
    </source>
</reference>
<feature type="domain" description="PRANC" evidence="4">
    <location>
        <begin position="418"/>
        <end position="498"/>
    </location>
</feature>
<evidence type="ECO:0000256" key="3">
    <source>
        <dbReference type="PROSITE-ProRule" id="PRU00023"/>
    </source>
</evidence>
<keyword evidence="6" id="KW-1185">Reference proteome</keyword>
<evidence type="ECO:0000313" key="6">
    <source>
        <dbReference type="Proteomes" id="UP000140838"/>
    </source>
</evidence>
<dbReference type="PROSITE" id="PS50088">
    <property type="entry name" value="ANK_REPEAT"/>
    <property type="match status" value="6"/>
</dbReference>
<dbReference type="Pfam" id="PF00023">
    <property type="entry name" value="Ank"/>
    <property type="match status" value="1"/>
</dbReference>
<dbReference type="PANTHER" id="PTHR24171">
    <property type="entry name" value="ANKYRIN REPEAT DOMAIN-CONTAINING PROTEIN 39-RELATED"/>
    <property type="match status" value="1"/>
</dbReference>
<proteinExistence type="predicted"/>
<dbReference type="Proteomes" id="UP000140838">
    <property type="component" value="Genome"/>
</dbReference>
<dbReference type="PANTHER" id="PTHR24171:SF9">
    <property type="entry name" value="ANKYRIN REPEAT DOMAIN-CONTAINING PROTEIN 39"/>
    <property type="match status" value="1"/>
</dbReference>
<dbReference type="EMBL" id="KJ859677">
    <property type="protein sequence ID" value="AID46750.1"/>
    <property type="molecule type" value="Genomic_DNA"/>
</dbReference>
<feature type="repeat" description="ANK" evidence="3">
    <location>
        <begin position="32"/>
        <end position="64"/>
    </location>
</feature>
<feature type="repeat" description="ANK" evidence="3">
    <location>
        <begin position="166"/>
        <end position="198"/>
    </location>
</feature>
<keyword evidence="1" id="KW-0677">Repeat</keyword>
<dbReference type="SMART" id="SM00248">
    <property type="entry name" value="ANK"/>
    <property type="match status" value="8"/>
</dbReference>
<gene>
    <name evidence="5" type="ORF">pepv_009</name>
</gene>
<sequence length="508" mass="57621">MYHILQSGIYSCNNEILIEKLREGYNPNTTYKLKTLLHIAAEIKNVEAVKILLDNGADPSIREGMFNQSPIHTACMLIPLHSIYSISRRYNMRRQFCNYVYAPLEKGTEEKSLEIVRILIDKNPELINSVDDENCTPLHIACESNHIDMVKLLIRAGADINAVDSRGKTPLACAAMGERIEIMKELLQSGADVEKEDVNGMTPIFHALQFASDITSIELLINYKANVNVVDKIGWYPIHIANGRYENIFLEVLIRNGANIRVKDRGGRTLLHRSVWINNSRLKMLIDAGLDINEKDNTGKTPLHHAAAHPMSNSVEILLRHGADVNAIDLEGNTPLLSTRVCAISQRWIERQKYKCIVELVSQIVLLNIFYNDNSVGLKKNIYIIEDVPKYKIIKLLCESEIEKLYNIRLCPGITAEIILTANPTFLARFIYNPALRTLQNRFKIYGKRINNSIVLAKDRALLQSTAVSSINRISCFDKLPEPIIYMISEYLEYDDIMALKVSSNQLL</sequence>
<feature type="repeat" description="ANK" evidence="3">
    <location>
        <begin position="133"/>
        <end position="165"/>
    </location>
</feature>
<accession>A0A068EGL4</accession>
<dbReference type="InterPro" id="IPR002110">
    <property type="entry name" value="Ankyrin_rpt"/>
</dbReference>
<evidence type="ECO:0000259" key="4">
    <source>
        <dbReference type="Pfam" id="PF09372"/>
    </source>
</evidence>
<feature type="repeat" description="ANK" evidence="3">
    <location>
        <begin position="233"/>
        <end position="265"/>
    </location>
</feature>
<keyword evidence="2 3" id="KW-0040">ANK repeat</keyword>
<evidence type="ECO:0000313" key="5">
    <source>
        <dbReference type="EMBL" id="AID46750.1"/>
    </source>
</evidence>
<name>A0A068EGL4_9POXV</name>
<dbReference type="InterPro" id="IPR018272">
    <property type="entry name" value="PRANC_domain"/>
</dbReference>
<organism evidence="5 6">
    <name type="scientific">Penguinpox virus</name>
    <dbReference type="NCBI Taxonomy" id="648998"/>
    <lineage>
        <taxon>Viruses</taxon>
        <taxon>Varidnaviria</taxon>
        <taxon>Bamfordvirae</taxon>
        <taxon>Nucleocytoviricota</taxon>
        <taxon>Pokkesviricetes</taxon>
        <taxon>Chitovirales</taxon>
        <taxon>Poxviridae</taxon>
        <taxon>Chordopoxvirinae</taxon>
        <taxon>Avipoxvirus</taxon>
        <taxon>Avipoxvirus penguinpox</taxon>
    </lineage>
</organism>
<feature type="repeat" description="ANK" evidence="3">
    <location>
        <begin position="298"/>
        <end position="330"/>
    </location>
</feature>
<dbReference type="Gene3D" id="1.25.40.20">
    <property type="entry name" value="Ankyrin repeat-containing domain"/>
    <property type="match status" value="3"/>
</dbReference>
<dbReference type="GeneID" id="19738012"/>
<dbReference type="SUPFAM" id="SSF48403">
    <property type="entry name" value="Ankyrin repeat"/>
    <property type="match status" value="2"/>
</dbReference>
<dbReference type="InterPro" id="IPR036770">
    <property type="entry name" value="Ankyrin_rpt-contain_sf"/>
</dbReference>
<dbReference type="RefSeq" id="YP_009046008.1">
    <property type="nucleotide sequence ID" value="NC_024446.1"/>
</dbReference>
<dbReference type="PROSITE" id="PS50297">
    <property type="entry name" value="ANK_REP_REGION"/>
    <property type="match status" value="4"/>
</dbReference>